<organism evidence="1 2">
    <name type="scientific">Posidoniimonas polymericola</name>
    <dbReference type="NCBI Taxonomy" id="2528002"/>
    <lineage>
        <taxon>Bacteria</taxon>
        <taxon>Pseudomonadati</taxon>
        <taxon>Planctomycetota</taxon>
        <taxon>Planctomycetia</taxon>
        <taxon>Pirellulales</taxon>
        <taxon>Lacipirellulaceae</taxon>
        <taxon>Posidoniimonas</taxon>
    </lineage>
</organism>
<evidence type="ECO:0000313" key="2">
    <source>
        <dbReference type="Proteomes" id="UP000318478"/>
    </source>
</evidence>
<name>A0A5C5XYS2_9BACT</name>
<dbReference type="EMBL" id="SJPO01000012">
    <property type="protein sequence ID" value="TWT67691.1"/>
    <property type="molecule type" value="Genomic_DNA"/>
</dbReference>
<sequence>MQPDQGPSPISDSEDSVVLGFDLGASEDHEVLALGWAAIDGSADQAAIERLGKLVSSEPQAKRAFESILELDRGLHTLFGAAGAGKAVNLPGDLSVGG</sequence>
<protein>
    <submittedName>
        <fullName evidence="1">Uncharacterized protein</fullName>
    </submittedName>
</protein>
<reference evidence="1 2" key="1">
    <citation type="submission" date="2019-02" db="EMBL/GenBank/DDBJ databases">
        <title>Deep-cultivation of Planctomycetes and their phenomic and genomic characterization uncovers novel biology.</title>
        <authorList>
            <person name="Wiegand S."/>
            <person name="Jogler M."/>
            <person name="Boedeker C."/>
            <person name="Pinto D."/>
            <person name="Vollmers J."/>
            <person name="Rivas-Marin E."/>
            <person name="Kohn T."/>
            <person name="Peeters S.H."/>
            <person name="Heuer A."/>
            <person name="Rast P."/>
            <person name="Oberbeckmann S."/>
            <person name="Bunk B."/>
            <person name="Jeske O."/>
            <person name="Meyerdierks A."/>
            <person name="Storesund J.E."/>
            <person name="Kallscheuer N."/>
            <person name="Luecker S."/>
            <person name="Lage O.M."/>
            <person name="Pohl T."/>
            <person name="Merkel B.J."/>
            <person name="Hornburger P."/>
            <person name="Mueller R.-W."/>
            <person name="Bruemmer F."/>
            <person name="Labrenz M."/>
            <person name="Spormann A.M."/>
            <person name="Op Den Camp H."/>
            <person name="Overmann J."/>
            <person name="Amann R."/>
            <person name="Jetten M.S.M."/>
            <person name="Mascher T."/>
            <person name="Medema M.H."/>
            <person name="Devos D.P."/>
            <person name="Kaster A.-K."/>
            <person name="Ovreas L."/>
            <person name="Rohde M."/>
            <person name="Galperin M.Y."/>
            <person name="Jogler C."/>
        </authorList>
    </citation>
    <scope>NUCLEOTIDE SEQUENCE [LARGE SCALE GENOMIC DNA]</scope>
    <source>
        <strain evidence="1 2">Pla123a</strain>
    </source>
</reference>
<keyword evidence="2" id="KW-1185">Reference proteome</keyword>
<gene>
    <name evidence="1" type="ORF">Pla123a_42470</name>
</gene>
<evidence type="ECO:0000313" key="1">
    <source>
        <dbReference type="EMBL" id="TWT67691.1"/>
    </source>
</evidence>
<dbReference type="Proteomes" id="UP000318478">
    <property type="component" value="Unassembled WGS sequence"/>
</dbReference>
<dbReference type="AlphaFoldDB" id="A0A5C5XYS2"/>
<comment type="caution">
    <text evidence="1">The sequence shown here is derived from an EMBL/GenBank/DDBJ whole genome shotgun (WGS) entry which is preliminary data.</text>
</comment>
<proteinExistence type="predicted"/>
<accession>A0A5C5XYS2</accession>